<dbReference type="EMBL" id="NGJN01000002">
    <property type="protein sequence ID" value="OZV69800.1"/>
    <property type="molecule type" value="Genomic_DNA"/>
</dbReference>
<dbReference type="GO" id="GO:0006352">
    <property type="term" value="P:DNA-templated transcription initiation"/>
    <property type="evidence" value="ECO:0007669"/>
    <property type="project" value="InterPro"/>
</dbReference>
<keyword evidence="3" id="KW-1185">Reference proteome</keyword>
<organism evidence="2 3">
    <name type="scientific">Winogradskyella aurantia</name>
    <dbReference type="NCBI Taxonomy" id="1915063"/>
    <lineage>
        <taxon>Bacteria</taxon>
        <taxon>Pseudomonadati</taxon>
        <taxon>Bacteroidota</taxon>
        <taxon>Flavobacteriia</taxon>
        <taxon>Flavobacteriales</taxon>
        <taxon>Flavobacteriaceae</taxon>
        <taxon>Winogradskyella</taxon>
    </lineage>
</organism>
<comment type="caution">
    <text evidence="2">The sequence shown here is derived from an EMBL/GenBank/DDBJ whole genome shotgun (WGS) entry which is preliminary data.</text>
</comment>
<feature type="domain" description="RNA polymerase sigma factor 70 region 4 type 2" evidence="1">
    <location>
        <begin position="205"/>
        <end position="255"/>
    </location>
</feature>
<gene>
    <name evidence="2" type="ORF">CA834_04040</name>
</gene>
<dbReference type="AlphaFoldDB" id="A0A265UWW6"/>
<evidence type="ECO:0000313" key="3">
    <source>
        <dbReference type="Proteomes" id="UP000216840"/>
    </source>
</evidence>
<dbReference type="Gene3D" id="1.10.10.10">
    <property type="entry name" value="Winged helix-like DNA-binding domain superfamily/Winged helix DNA-binding domain"/>
    <property type="match status" value="1"/>
</dbReference>
<dbReference type="Pfam" id="PF08281">
    <property type="entry name" value="Sigma70_r4_2"/>
    <property type="match status" value="1"/>
</dbReference>
<dbReference type="SUPFAM" id="SSF88659">
    <property type="entry name" value="Sigma3 and sigma4 domains of RNA polymerase sigma factors"/>
    <property type="match status" value="1"/>
</dbReference>
<reference evidence="2 3" key="1">
    <citation type="submission" date="2017-05" db="EMBL/GenBank/DDBJ databases">
        <title>The draft genome sequence of Idiomarina salinarum WNB302.</title>
        <authorList>
            <person name="Sun Y."/>
            <person name="Chen B."/>
            <person name="Du Z."/>
        </authorList>
    </citation>
    <scope>NUCLEOTIDE SEQUENCE [LARGE SCALE GENOMIC DNA]</scope>
    <source>
        <strain evidence="2 3">WNB302</strain>
    </source>
</reference>
<dbReference type="GO" id="GO:0003677">
    <property type="term" value="F:DNA binding"/>
    <property type="evidence" value="ECO:0007669"/>
    <property type="project" value="InterPro"/>
</dbReference>
<dbReference type="Proteomes" id="UP000216840">
    <property type="component" value="Unassembled WGS sequence"/>
</dbReference>
<sequence>MTFIIQIKTKKMKSTVSYSQKNEFKVIVDHTFSDLVSSKKKADKMAFNQHVLKIVPAIKKYINGRLSTAIKKGHFSQGKYRADDFIDQLFIEIYDHVDEIKDEKQFYLWLFKKTNELLEDTIVEEEFDDFFFKIIDSYSRPEWDAMEEKFTKDADGDFVMIEDLDDRSYNHNDYTLNHVFIEDNEEELTEKLDEEITEEAIDRHIQMVLHNLPLPMRIVFELSTQQHLSLDDIAEIRNSSISEVQSLLKDARRALQVSFFNRYMNSSNTK</sequence>
<name>A0A265UWW6_9FLAO</name>
<evidence type="ECO:0000259" key="1">
    <source>
        <dbReference type="Pfam" id="PF08281"/>
    </source>
</evidence>
<dbReference type="InterPro" id="IPR013249">
    <property type="entry name" value="RNA_pol_sigma70_r4_t2"/>
</dbReference>
<dbReference type="InterPro" id="IPR013324">
    <property type="entry name" value="RNA_pol_sigma_r3/r4-like"/>
</dbReference>
<accession>A0A265UWW6</accession>
<protein>
    <recommendedName>
        <fullName evidence="1">RNA polymerase sigma factor 70 region 4 type 2 domain-containing protein</fullName>
    </recommendedName>
</protein>
<dbReference type="InterPro" id="IPR036388">
    <property type="entry name" value="WH-like_DNA-bd_sf"/>
</dbReference>
<evidence type="ECO:0000313" key="2">
    <source>
        <dbReference type="EMBL" id="OZV69800.1"/>
    </source>
</evidence>
<proteinExistence type="predicted"/>
<dbReference type="GO" id="GO:0016987">
    <property type="term" value="F:sigma factor activity"/>
    <property type="evidence" value="ECO:0007669"/>
    <property type="project" value="InterPro"/>
</dbReference>